<dbReference type="Proteomes" id="UP000799324">
    <property type="component" value="Unassembled WGS sequence"/>
</dbReference>
<dbReference type="Gene3D" id="1.10.630.10">
    <property type="entry name" value="Cytochrome P450"/>
    <property type="match status" value="1"/>
</dbReference>
<keyword evidence="4 5" id="KW-0408">Iron</keyword>
<evidence type="ECO:0000256" key="4">
    <source>
        <dbReference type="ARBA" id="ARBA00023004"/>
    </source>
</evidence>
<dbReference type="Pfam" id="PF00067">
    <property type="entry name" value="p450"/>
    <property type="match status" value="1"/>
</dbReference>
<evidence type="ECO:0000256" key="2">
    <source>
        <dbReference type="ARBA" id="ARBA00010617"/>
    </source>
</evidence>
<dbReference type="GO" id="GO:0005506">
    <property type="term" value="F:iron ion binding"/>
    <property type="evidence" value="ECO:0007669"/>
    <property type="project" value="InterPro"/>
</dbReference>
<protein>
    <submittedName>
        <fullName evidence="7">Cytochrome P450</fullName>
    </submittedName>
</protein>
<dbReference type="InterPro" id="IPR001128">
    <property type="entry name" value="Cyt_P450"/>
</dbReference>
<proteinExistence type="inferred from homology"/>
<keyword evidence="3 5" id="KW-0479">Metal-binding</keyword>
<evidence type="ECO:0000256" key="3">
    <source>
        <dbReference type="ARBA" id="ARBA00022723"/>
    </source>
</evidence>
<gene>
    <name evidence="7" type="ORF">K491DRAFT_778820</name>
</gene>
<dbReference type="InterPro" id="IPR002403">
    <property type="entry name" value="Cyt_P450_E_grp-IV"/>
</dbReference>
<dbReference type="InterPro" id="IPR036396">
    <property type="entry name" value="Cyt_P450_sf"/>
</dbReference>
<feature type="binding site" description="axial binding residue" evidence="5">
    <location>
        <position position="438"/>
    </location>
    <ligand>
        <name>heme</name>
        <dbReference type="ChEBI" id="CHEBI:30413"/>
    </ligand>
    <ligandPart>
        <name>Fe</name>
        <dbReference type="ChEBI" id="CHEBI:18248"/>
    </ligandPart>
</feature>
<dbReference type="GO" id="GO:0004497">
    <property type="term" value="F:monooxygenase activity"/>
    <property type="evidence" value="ECO:0007669"/>
    <property type="project" value="InterPro"/>
</dbReference>
<dbReference type="OrthoDB" id="3366823at2759"/>
<comment type="similarity">
    <text evidence="2">Belongs to the cytochrome P450 family.</text>
</comment>
<dbReference type="EMBL" id="MU004350">
    <property type="protein sequence ID" value="KAF2655397.1"/>
    <property type="molecule type" value="Genomic_DNA"/>
</dbReference>
<name>A0A6A6T7V1_9PLEO</name>
<evidence type="ECO:0000313" key="7">
    <source>
        <dbReference type="EMBL" id="KAF2655397.1"/>
    </source>
</evidence>
<dbReference type="SUPFAM" id="SSF48264">
    <property type="entry name" value="Cytochrome P450"/>
    <property type="match status" value="1"/>
</dbReference>
<comment type="cofactor">
    <cofactor evidence="1 5">
        <name>heme</name>
        <dbReference type="ChEBI" id="CHEBI:30413"/>
    </cofactor>
</comment>
<dbReference type="InterPro" id="IPR053007">
    <property type="entry name" value="CYP450_monoxygenase_sec-met"/>
</dbReference>
<sequence>MAIFSLVYCAVTGVAAAAFVLAKSLSRDTERRRRGSETEPPTASPLIPIPFIGHLLGIIWYSVQYYTIISKKHASPILKIPIFGRTIYVARSPELMPIFHRLPRVVSLWFIEAKFTAQMGGMSDSTAKQMAENLGPGGDDKTTFTIEGLKVMHQVLGPKGGGLVEMNRDSAQILNARFNELSRTTPLEPIDLWDWVQHEITYAMTEAVYGSTNPYRDPKVEAGFWDFEGDVAKVILTGVLPNFIARKAIAGRETVVAAMRAYFDTGDWRQGSLLTRARYATMSGISTDDTARLETVNGIALLSNTVPTAFWTLHYIFSDPTLLGRIREQITSITSSEGAVRTIDFGRLKDAPLLFSVIYEAIRLRATGIGPRMILQDTVVGDEQYLLKKDSVLLIANRTLHFDGGAWGVNSQEFVPDRFVQKGPGGAFRGFGGGVNLCPGKALAMVEVAALVAMLTMRFDLIPVGGKWIEPGQDLTKVLQIAPPRDKVLVTFRCRQEAMNLSWKFEM</sequence>
<keyword evidence="5" id="KW-0349">Heme</keyword>
<keyword evidence="6" id="KW-0472">Membrane</keyword>
<dbReference type="PANTHER" id="PTHR47582">
    <property type="entry name" value="P450, PUTATIVE (EUROFUNG)-RELATED"/>
    <property type="match status" value="1"/>
</dbReference>
<dbReference type="AlphaFoldDB" id="A0A6A6T7V1"/>
<evidence type="ECO:0000313" key="8">
    <source>
        <dbReference type="Proteomes" id="UP000799324"/>
    </source>
</evidence>
<evidence type="ECO:0000256" key="5">
    <source>
        <dbReference type="PIRSR" id="PIRSR602403-1"/>
    </source>
</evidence>
<dbReference type="PANTHER" id="PTHR47582:SF1">
    <property type="entry name" value="P450, PUTATIVE (EUROFUNG)-RELATED"/>
    <property type="match status" value="1"/>
</dbReference>
<evidence type="ECO:0000256" key="1">
    <source>
        <dbReference type="ARBA" id="ARBA00001971"/>
    </source>
</evidence>
<accession>A0A6A6T7V1</accession>
<keyword evidence="8" id="KW-1185">Reference proteome</keyword>
<evidence type="ECO:0000256" key="6">
    <source>
        <dbReference type="SAM" id="Phobius"/>
    </source>
</evidence>
<organism evidence="7 8">
    <name type="scientific">Lophiostoma macrostomum CBS 122681</name>
    <dbReference type="NCBI Taxonomy" id="1314788"/>
    <lineage>
        <taxon>Eukaryota</taxon>
        <taxon>Fungi</taxon>
        <taxon>Dikarya</taxon>
        <taxon>Ascomycota</taxon>
        <taxon>Pezizomycotina</taxon>
        <taxon>Dothideomycetes</taxon>
        <taxon>Pleosporomycetidae</taxon>
        <taxon>Pleosporales</taxon>
        <taxon>Lophiostomataceae</taxon>
        <taxon>Lophiostoma</taxon>
    </lineage>
</organism>
<keyword evidence="6" id="KW-1133">Transmembrane helix</keyword>
<dbReference type="PRINTS" id="PR00465">
    <property type="entry name" value="EP450IV"/>
</dbReference>
<dbReference type="CDD" id="cd11040">
    <property type="entry name" value="CYP7_CYP8-like"/>
    <property type="match status" value="1"/>
</dbReference>
<reference evidence="7" key="1">
    <citation type="journal article" date="2020" name="Stud. Mycol.">
        <title>101 Dothideomycetes genomes: a test case for predicting lifestyles and emergence of pathogens.</title>
        <authorList>
            <person name="Haridas S."/>
            <person name="Albert R."/>
            <person name="Binder M."/>
            <person name="Bloem J."/>
            <person name="Labutti K."/>
            <person name="Salamov A."/>
            <person name="Andreopoulos B."/>
            <person name="Baker S."/>
            <person name="Barry K."/>
            <person name="Bills G."/>
            <person name="Bluhm B."/>
            <person name="Cannon C."/>
            <person name="Castanera R."/>
            <person name="Culley D."/>
            <person name="Daum C."/>
            <person name="Ezra D."/>
            <person name="Gonzalez J."/>
            <person name="Henrissat B."/>
            <person name="Kuo A."/>
            <person name="Liang C."/>
            <person name="Lipzen A."/>
            <person name="Lutzoni F."/>
            <person name="Magnuson J."/>
            <person name="Mondo S."/>
            <person name="Nolan M."/>
            <person name="Ohm R."/>
            <person name="Pangilinan J."/>
            <person name="Park H.-J."/>
            <person name="Ramirez L."/>
            <person name="Alfaro M."/>
            <person name="Sun H."/>
            <person name="Tritt A."/>
            <person name="Yoshinaga Y."/>
            <person name="Zwiers L.-H."/>
            <person name="Turgeon B."/>
            <person name="Goodwin S."/>
            <person name="Spatafora J."/>
            <person name="Crous P."/>
            <person name="Grigoriev I."/>
        </authorList>
    </citation>
    <scope>NUCLEOTIDE SEQUENCE</scope>
    <source>
        <strain evidence="7">CBS 122681</strain>
    </source>
</reference>
<keyword evidence="6" id="KW-0812">Transmembrane</keyword>
<dbReference type="GO" id="GO:0020037">
    <property type="term" value="F:heme binding"/>
    <property type="evidence" value="ECO:0007669"/>
    <property type="project" value="InterPro"/>
</dbReference>
<dbReference type="GO" id="GO:0016705">
    <property type="term" value="F:oxidoreductase activity, acting on paired donors, with incorporation or reduction of molecular oxygen"/>
    <property type="evidence" value="ECO:0007669"/>
    <property type="project" value="InterPro"/>
</dbReference>
<feature type="transmembrane region" description="Helical" evidence="6">
    <location>
        <begin position="46"/>
        <end position="63"/>
    </location>
</feature>